<dbReference type="InterPro" id="IPR000917">
    <property type="entry name" value="Sulfatase_N"/>
</dbReference>
<organism evidence="2 3">
    <name type="scientific">Blastopirellula marina</name>
    <dbReference type="NCBI Taxonomy" id="124"/>
    <lineage>
        <taxon>Bacteria</taxon>
        <taxon>Pseudomonadati</taxon>
        <taxon>Planctomycetota</taxon>
        <taxon>Planctomycetia</taxon>
        <taxon>Pirellulales</taxon>
        <taxon>Pirellulaceae</taxon>
        <taxon>Blastopirellula</taxon>
    </lineage>
</organism>
<reference evidence="2 3" key="1">
    <citation type="submission" date="2018-02" db="EMBL/GenBank/DDBJ databases">
        <title>Comparative genomes isolates from brazilian mangrove.</title>
        <authorList>
            <person name="Araujo J.E."/>
            <person name="Taketani R.G."/>
            <person name="Silva M.C.P."/>
            <person name="Loureco M.V."/>
            <person name="Andreote F.D."/>
        </authorList>
    </citation>
    <scope>NUCLEOTIDE SEQUENCE [LARGE SCALE GENOMIC DNA]</scope>
    <source>
        <strain evidence="2 3">Nap-Phe MGV</strain>
    </source>
</reference>
<dbReference type="InterPro" id="IPR017850">
    <property type="entry name" value="Alkaline_phosphatase_core_sf"/>
</dbReference>
<dbReference type="AlphaFoldDB" id="A0A2S8GMK3"/>
<protein>
    <submittedName>
        <fullName evidence="2">N-acetylgalactosamine-6-sulfatase</fullName>
    </submittedName>
</protein>
<evidence type="ECO:0000313" key="2">
    <source>
        <dbReference type="EMBL" id="PQO45655.1"/>
    </source>
</evidence>
<dbReference type="Proteomes" id="UP000237819">
    <property type="component" value="Unassembled WGS sequence"/>
</dbReference>
<dbReference type="OrthoDB" id="9783154at2"/>
<evidence type="ECO:0000259" key="1">
    <source>
        <dbReference type="Pfam" id="PF00884"/>
    </source>
</evidence>
<proteinExistence type="predicted"/>
<gene>
    <name evidence="2" type="ORF">C5Y93_14565</name>
</gene>
<dbReference type="RefSeq" id="WP_105336146.1">
    <property type="nucleotide sequence ID" value="NZ_PUHZ01000014.1"/>
</dbReference>
<dbReference type="EMBL" id="PUHZ01000014">
    <property type="protein sequence ID" value="PQO45655.1"/>
    <property type="molecule type" value="Genomic_DNA"/>
</dbReference>
<dbReference type="SUPFAM" id="SSF53649">
    <property type="entry name" value="Alkaline phosphatase-like"/>
    <property type="match status" value="1"/>
</dbReference>
<evidence type="ECO:0000313" key="3">
    <source>
        <dbReference type="Proteomes" id="UP000237819"/>
    </source>
</evidence>
<dbReference type="Gene3D" id="3.30.1120.10">
    <property type="match status" value="1"/>
</dbReference>
<dbReference type="CDD" id="cd16145">
    <property type="entry name" value="ARS_like"/>
    <property type="match status" value="1"/>
</dbReference>
<sequence length="464" mass="52076">MTRILSSLLLAIVLGWLFPQLAQAKKPNIVYILADDLGIGDLSCYGQEKFETPNIDKLATEGMRFTQHYSGSTVCAPTRSVLMTGLHTGHTPVRGNAEVKPVGQEPLPGETVTLPELLKEAGYTTGAFGKWGLGYPGSEGDPTKQGFDVFFGYNCQRNAHTYYPTWLYDNERKIELDGDTYSHDLIMEHALQFIRDNQDRPFFCYLPITIPHAAMHVPDEYSKPFREKFAQFEDKTGKYAGTTVTNPVAAFAGMCVKMDEDVGRVMDLLKHLDLDDNTIVMFSSDNGPHQEGGHDPEFFNSNGPYRGHKRDLTDGGIRAPFIVRWPGHVSAGSESDLISAHWDILPTLCELAGAELPADVDGISMLPTLTGQGEQPTHDYLYWEFFERGGKRGVRMGKWKGVQTDMTNNPNAPIALYNIEEDIDESEDVSDQHPEVVKRVREIFDEAHTENDRFKFRFERKASK</sequence>
<name>A0A2S8GMK3_9BACT</name>
<dbReference type="InterPro" id="IPR052701">
    <property type="entry name" value="GAG_Ulvan_Degrading_Sulfatases"/>
</dbReference>
<dbReference type="Gene3D" id="3.40.720.10">
    <property type="entry name" value="Alkaline Phosphatase, subunit A"/>
    <property type="match status" value="1"/>
</dbReference>
<accession>A0A2S8GMK3</accession>
<dbReference type="Pfam" id="PF00884">
    <property type="entry name" value="Sulfatase"/>
    <property type="match status" value="1"/>
</dbReference>
<feature type="domain" description="Sulfatase N-terminal" evidence="1">
    <location>
        <begin position="27"/>
        <end position="354"/>
    </location>
</feature>
<comment type="caution">
    <text evidence="2">The sequence shown here is derived from an EMBL/GenBank/DDBJ whole genome shotgun (WGS) entry which is preliminary data.</text>
</comment>
<dbReference type="PANTHER" id="PTHR43751:SF3">
    <property type="entry name" value="SULFATASE N-TERMINAL DOMAIN-CONTAINING PROTEIN"/>
    <property type="match status" value="1"/>
</dbReference>
<dbReference type="PANTHER" id="PTHR43751">
    <property type="entry name" value="SULFATASE"/>
    <property type="match status" value="1"/>
</dbReference>